<dbReference type="Proteomes" id="UP000044098">
    <property type="component" value="Unassembled WGS sequence"/>
</dbReference>
<gene>
    <name evidence="1" type="ORF">ERS370000_02302</name>
</gene>
<dbReference type="AlphaFoldDB" id="A0AAD2IYS1"/>
<dbReference type="EMBL" id="CYTK01000003">
    <property type="protein sequence ID" value="CUI97829.1"/>
    <property type="molecule type" value="Genomic_DNA"/>
</dbReference>
<evidence type="ECO:0000313" key="2">
    <source>
        <dbReference type="Proteomes" id="UP000044098"/>
    </source>
</evidence>
<protein>
    <submittedName>
        <fullName evidence="1">Uncharacterized protein</fullName>
    </submittedName>
</protein>
<proteinExistence type="predicted"/>
<dbReference type="RefSeq" id="WP_054453213.1">
    <property type="nucleotide sequence ID" value="NZ_CADIJY010000009.1"/>
</dbReference>
<sequence length="223" mass="24414">MSTRTESTLPPHGLLFVATDADPAHEADFNRWYDREHVEERVRIPGFLSGARYLSRAGGRKYLGLYRTESLAAFTTADYRKAFERQTEWSVTNLDRMRDPMRRVCAVRAVTGFGSGSEIAVLPLPATNDSEALVARAQALGAELAQADGFVQSYLLVPDVALSTPLPRESAENRVLAPLFVAEASSAAAARALRDDACRAFDADPASAWLLQLGWKLTAADLR</sequence>
<organism evidence="1 2">
    <name type="scientific">Achromobacter aegrifaciens</name>
    <dbReference type="NCBI Taxonomy" id="1287736"/>
    <lineage>
        <taxon>Bacteria</taxon>
        <taxon>Pseudomonadati</taxon>
        <taxon>Pseudomonadota</taxon>
        <taxon>Betaproteobacteria</taxon>
        <taxon>Burkholderiales</taxon>
        <taxon>Alcaligenaceae</taxon>
        <taxon>Achromobacter</taxon>
    </lineage>
</organism>
<accession>A0AAD2IYS1</accession>
<evidence type="ECO:0000313" key="1">
    <source>
        <dbReference type="EMBL" id="CUI97829.1"/>
    </source>
</evidence>
<comment type="caution">
    <text evidence="1">The sequence shown here is derived from an EMBL/GenBank/DDBJ whole genome shotgun (WGS) entry which is preliminary data.</text>
</comment>
<name>A0AAD2IYS1_ACHAE</name>
<reference evidence="1 2" key="1">
    <citation type="submission" date="2015-09" db="EMBL/GenBank/DDBJ databases">
        <authorList>
            <consortium name="Pathogen Informatics"/>
        </authorList>
    </citation>
    <scope>NUCLEOTIDE SEQUENCE [LARGE SCALE GENOMIC DNA]</scope>
    <source>
        <strain evidence="1 2">2789STDY5608625</strain>
    </source>
</reference>